<reference evidence="1" key="2">
    <citation type="submission" date="2025-08" db="UniProtKB">
        <authorList>
            <consortium name="Ensembl"/>
        </authorList>
    </citation>
    <scope>IDENTIFICATION</scope>
</reference>
<proteinExistence type="predicted"/>
<protein>
    <submittedName>
        <fullName evidence="1">Si:dkeyp-81f3.4</fullName>
    </submittedName>
</protein>
<dbReference type="Ensembl" id="ENSGWIT00000037147.1">
    <property type="protein sequence ID" value="ENSGWIP00000034081.1"/>
    <property type="gene ID" value="ENSGWIG00000017614.1"/>
</dbReference>
<dbReference type="InterPro" id="IPR053084">
    <property type="entry name" value="AKAP"/>
</dbReference>
<dbReference type="GO" id="GO:0005952">
    <property type="term" value="C:cAMP-dependent protein kinase complex"/>
    <property type="evidence" value="ECO:0007669"/>
    <property type="project" value="TreeGrafter"/>
</dbReference>
<accession>A0A8C5N785</accession>
<name>A0A8C5N785_GOUWI</name>
<organism evidence="1 2">
    <name type="scientific">Gouania willdenowi</name>
    <name type="common">Blunt-snouted clingfish</name>
    <name type="synonym">Lepadogaster willdenowi</name>
    <dbReference type="NCBI Taxonomy" id="441366"/>
    <lineage>
        <taxon>Eukaryota</taxon>
        <taxon>Metazoa</taxon>
        <taxon>Chordata</taxon>
        <taxon>Craniata</taxon>
        <taxon>Vertebrata</taxon>
        <taxon>Euteleostomi</taxon>
        <taxon>Actinopterygii</taxon>
        <taxon>Neopterygii</taxon>
        <taxon>Teleostei</taxon>
        <taxon>Neoteleostei</taxon>
        <taxon>Acanthomorphata</taxon>
        <taxon>Ovalentaria</taxon>
        <taxon>Blenniimorphae</taxon>
        <taxon>Blenniiformes</taxon>
        <taxon>Gobiesocoidei</taxon>
        <taxon>Gobiesocidae</taxon>
        <taxon>Gobiesocinae</taxon>
        <taxon>Gouania</taxon>
    </lineage>
</organism>
<dbReference type="Pfam" id="PF14469">
    <property type="entry name" value="AKAP28"/>
    <property type="match status" value="1"/>
</dbReference>
<sequence>FGNYSNCLNDKANASDNIRFQAINQTLKKMYQQTVSDATEPDHLVKSLMERHRLGMEGDTTTDHSIDWASCKDFTVDVGINQIRSYIKTLDLQPHWSYSIDFLYSTEEEEHRTFYLYRARFSTPTARRPIPGTASVYFAVDVSTVKPQTLPVEVHFVVESNRLVHTPGRTRFTEKWLTDVIENKTRLRNVVDL</sequence>
<reference evidence="1" key="3">
    <citation type="submission" date="2025-09" db="UniProtKB">
        <authorList>
            <consortium name="Ensembl"/>
        </authorList>
    </citation>
    <scope>IDENTIFICATION</scope>
</reference>
<dbReference type="AlphaFoldDB" id="A0A8C5N785"/>
<keyword evidence="2" id="KW-1185">Reference proteome</keyword>
<dbReference type="Proteomes" id="UP000694680">
    <property type="component" value="Chromosome 6"/>
</dbReference>
<dbReference type="GO" id="GO:0034237">
    <property type="term" value="F:protein kinase A regulatory subunit binding"/>
    <property type="evidence" value="ECO:0007669"/>
    <property type="project" value="TreeGrafter"/>
</dbReference>
<dbReference type="PANTHER" id="PTHR35075:SF1">
    <property type="entry name" value="A-KINASE ANCHOR PROTEIN 14"/>
    <property type="match status" value="1"/>
</dbReference>
<reference evidence="1" key="1">
    <citation type="submission" date="2020-06" db="EMBL/GenBank/DDBJ databases">
        <authorList>
            <consortium name="Wellcome Sanger Institute Data Sharing"/>
        </authorList>
    </citation>
    <scope>NUCLEOTIDE SEQUENCE [LARGE SCALE GENOMIC DNA]</scope>
</reference>
<evidence type="ECO:0000313" key="1">
    <source>
        <dbReference type="Ensembl" id="ENSGWIP00000034081.1"/>
    </source>
</evidence>
<evidence type="ECO:0000313" key="2">
    <source>
        <dbReference type="Proteomes" id="UP000694680"/>
    </source>
</evidence>
<dbReference type="PANTHER" id="PTHR35075">
    <property type="entry name" value="A-KINASE ANCHOR PROTEIN 14"/>
    <property type="match status" value="1"/>
</dbReference>
<dbReference type="InterPro" id="IPR025663">
    <property type="entry name" value="AKAP_28"/>
</dbReference>